<name>A0A9P5AK86_9HYPO</name>
<sequence>MPKRQFIGGPEDDQSKQIVRLGYLPPHQHPVDEETVTSLQRCSVSDPLNDVEAEVSPVGSEEDESDESDAQVPRDWLDYPHNSRKHLEEMDDDSDHQDPFGDLPCWEGPPLKELEESLYDIKRLCEAVELARKANENWQMVFNQQLRENGRLEKKVEALKAELEAIKKAKKESARTWWKSYRLWW</sequence>
<accession>A0A9P5AK86</accession>
<evidence type="ECO:0000256" key="1">
    <source>
        <dbReference type="SAM" id="Coils"/>
    </source>
</evidence>
<keyword evidence="1" id="KW-0175">Coiled coil</keyword>
<dbReference type="AlphaFoldDB" id="A0A9P5AK86"/>
<dbReference type="OrthoDB" id="10570637at2759"/>
<evidence type="ECO:0000256" key="2">
    <source>
        <dbReference type="SAM" id="MobiDB-lite"/>
    </source>
</evidence>
<dbReference type="EMBL" id="PVQB02000246">
    <property type="protein sequence ID" value="KAF4340218.1"/>
    <property type="molecule type" value="Genomic_DNA"/>
</dbReference>
<protein>
    <submittedName>
        <fullName evidence="3">Uncharacterized protein</fullName>
    </submittedName>
</protein>
<dbReference type="Proteomes" id="UP000730481">
    <property type="component" value="Unassembled WGS sequence"/>
</dbReference>
<gene>
    <name evidence="3" type="ORF">FBEOM_5915</name>
</gene>
<feature type="region of interest" description="Disordered" evidence="2">
    <location>
        <begin position="25"/>
        <end position="103"/>
    </location>
</feature>
<reference evidence="3" key="2">
    <citation type="submission" date="2020-02" db="EMBL/GenBank/DDBJ databases">
        <title>Identification and distribution of gene clusters putatively required for synthesis of sphingolipid metabolism inhibitors in phylogenetically diverse species of the filamentous fungus Fusarium.</title>
        <authorList>
            <person name="Kim H.-S."/>
            <person name="Busman M."/>
            <person name="Brown D.W."/>
            <person name="Divon H."/>
            <person name="Uhlig S."/>
            <person name="Proctor R.H."/>
        </authorList>
    </citation>
    <scope>NUCLEOTIDE SEQUENCE</scope>
    <source>
        <strain evidence="3">NRRL 25174</strain>
    </source>
</reference>
<comment type="caution">
    <text evidence="3">The sequence shown here is derived from an EMBL/GenBank/DDBJ whole genome shotgun (WGS) entry which is preliminary data.</text>
</comment>
<evidence type="ECO:0000313" key="4">
    <source>
        <dbReference type="Proteomes" id="UP000730481"/>
    </source>
</evidence>
<proteinExistence type="predicted"/>
<keyword evidence="4" id="KW-1185">Reference proteome</keyword>
<reference evidence="3" key="1">
    <citation type="journal article" date="2017" name="Mycologia">
        <title>Fusarium algeriense, sp. nov., a novel toxigenic crown rot pathogen of durum wheat from Algeria is nested in the Fusarium burgessii species complex.</title>
        <authorList>
            <person name="Laraba I."/>
            <person name="Keddad A."/>
            <person name="Boureghda H."/>
            <person name="Abdallah N."/>
            <person name="Vaughan M.M."/>
            <person name="Proctor R.H."/>
            <person name="Busman M."/>
            <person name="O'Donnell K."/>
        </authorList>
    </citation>
    <scope>NUCLEOTIDE SEQUENCE</scope>
    <source>
        <strain evidence="3">NRRL 25174</strain>
    </source>
</reference>
<organism evidence="3 4">
    <name type="scientific">Fusarium beomiforme</name>
    <dbReference type="NCBI Taxonomy" id="44412"/>
    <lineage>
        <taxon>Eukaryota</taxon>
        <taxon>Fungi</taxon>
        <taxon>Dikarya</taxon>
        <taxon>Ascomycota</taxon>
        <taxon>Pezizomycotina</taxon>
        <taxon>Sordariomycetes</taxon>
        <taxon>Hypocreomycetidae</taxon>
        <taxon>Hypocreales</taxon>
        <taxon>Nectriaceae</taxon>
        <taxon>Fusarium</taxon>
        <taxon>Fusarium burgessii species complex</taxon>
    </lineage>
</organism>
<feature type="coiled-coil region" evidence="1">
    <location>
        <begin position="142"/>
        <end position="176"/>
    </location>
</feature>
<evidence type="ECO:0000313" key="3">
    <source>
        <dbReference type="EMBL" id="KAF4340218.1"/>
    </source>
</evidence>
<feature type="compositionally biased region" description="Acidic residues" evidence="2">
    <location>
        <begin position="60"/>
        <end position="69"/>
    </location>
</feature>